<comment type="caution">
    <text evidence="1">The sequence shown here is derived from an EMBL/GenBank/DDBJ whole genome shotgun (WGS) entry which is preliminary data.</text>
</comment>
<name>A0ABP9WPN2_9GAMM</name>
<organism evidence="1 2">
    <name type="scientific">Microbulbifer aestuariivivens</name>
    <dbReference type="NCBI Taxonomy" id="1908308"/>
    <lineage>
        <taxon>Bacteria</taxon>
        <taxon>Pseudomonadati</taxon>
        <taxon>Pseudomonadota</taxon>
        <taxon>Gammaproteobacteria</taxon>
        <taxon>Cellvibrionales</taxon>
        <taxon>Microbulbiferaceae</taxon>
        <taxon>Microbulbifer</taxon>
    </lineage>
</organism>
<dbReference type="EMBL" id="BAABRT010000005">
    <property type="protein sequence ID" value="GAA5524258.1"/>
    <property type="molecule type" value="Genomic_DNA"/>
</dbReference>
<keyword evidence="2" id="KW-1185">Reference proteome</keyword>
<accession>A0ABP9WPN2</accession>
<dbReference type="Proteomes" id="UP001408594">
    <property type="component" value="Unassembled WGS sequence"/>
</dbReference>
<sequence>METIEELEGQRHTVAVVIEGAGPVKWPQVFPIRYRIAIRVEPIRAGAGSEFLPIQQSVVIQIVTSVAGIVVI</sequence>
<protein>
    <submittedName>
        <fullName evidence="1">Uncharacterized protein</fullName>
    </submittedName>
</protein>
<proteinExistence type="predicted"/>
<evidence type="ECO:0000313" key="2">
    <source>
        <dbReference type="Proteomes" id="UP001408594"/>
    </source>
</evidence>
<evidence type="ECO:0000313" key="1">
    <source>
        <dbReference type="EMBL" id="GAA5524258.1"/>
    </source>
</evidence>
<reference evidence="1 2" key="1">
    <citation type="submission" date="2024-02" db="EMBL/GenBank/DDBJ databases">
        <title>Microbulbifer aestuariivivens NBRC 112533.</title>
        <authorList>
            <person name="Ichikawa N."/>
            <person name="Katano-Makiyama Y."/>
            <person name="Hidaka K."/>
        </authorList>
    </citation>
    <scope>NUCLEOTIDE SEQUENCE [LARGE SCALE GENOMIC DNA]</scope>
    <source>
        <strain evidence="1 2">NBRC 112533</strain>
    </source>
</reference>
<gene>
    <name evidence="1" type="ORF">Maes01_00812</name>
</gene>